<dbReference type="PANTHER" id="PTHR10039:SF16">
    <property type="entry name" value="GPI INOSITOL-DEACYLASE"/>
    <property type="match status" value="1"/>
</dbReference>
<keyword evidence="1" id="KW-0677">Repeat</keyword>
<protein>
    <recommendedName>
        <fullName evidence="6">Vegetative incompatibility protein HET-E-1</fullName>
    </recommendedName>
</protein>
<proteinExistence type="predicted"/>
<dbReference type="InterPro" id="IPR015943">
    <property type="entry name" value="WD40/YVTN_repeat-like_dom_sf"/>
</dbReference>
<keyword evidence="5" id="KW-1185">Reference proteome</keyword>
<dbReference type="Gene3D" id="2.130.10.10">
    <property type="entry name" value="YVTN repeat-like/Quinoprotein amine dehydrogenase"/>
    <property type="match status" value="3"/>
</dbReference>
<accession>A0A9P8I523</accession>
<evidence type="ECO:0008006" key="6">
    <source>
        <dbReference type="Google" id="ProtNLM"/>
    </source>
</evidence>
<feature type="domain" description="Nephrocystin 3-like N-terminal" evidence="3">
    <location>
        <begin position="334"/>
        <end position="496"/>
    </location>
</feature>
<evidence type="ECO:0000313" key="5">
    <source>
        <dbReference type="Proteomes" id="UP000698800"/>
    </source>
</evidence>
<evidence type="ECO:0000256" key="1">
    <source>
        <dbReference type="ARBA" id="ARBA00022737"/>
    </source>
</evidence>
<dbReference type="InterPro" id="IPR011047">
    <property type="entry name" value="Quinoprotein_ADH-like_sf"/>
</dbReference>
<dbReference type="SUPFAM" id="SSF53474">
    <property type="entry name" value="alpha/beta-Hydrolases"/>
    <property type="match status" value="1"/>
</dbReference>
<dbReference type="Pfam" id="PF24883">
    <property type="entry name" value="NPHP3_N"/>
    <property type="match status" value="1"/>
</dbReference>
<dbReference type="SUPFAM" id="SSF50969">
    <property type="entry name" value="YVTN repeat-like/Quinoprotein amine dehydrogenase"/>
    <property type="match status" value="1"/>
</dbReference>
<dbReference type="Pfam" id="PF22939">
    <property type="entry name" value="WHD_GPIID"/>
    <property type="match status" value="1"/>
</dbReference>
<dbReference type="InterPro" id="IPR011044">
    <property type="entry name" value="Quino_amine_DH_bsu"/>
</dbReference>
<comment type="caution">
    <text evidence="4">The sequence shown here is derived from an EMBL/GenBank/DDBJ whole genome shotgun (WGS) entry which is preliminary data.</text>
</comment>
<evidence type="ECO:0000259" key="2">
    <source>
        <dbReference type="Pfam" id="PF22939"/>
    </source>
</evidence>
<evidence type="ECO:0000259" key="3">
    <source>
        <dbReference type="Pfam" id="PF24883"/>
    </source>
</evidence>
<dbReference type="SUPFAM" id="SSF52540">
    <property type="entry name" value="P-loop containing nucleoside triphosphate hydrolases"/>
    <property type="match status" value="1"/>
</dbReference>
<dbReference type="InterPro" id="IPR029058">
    <property type="entry name" value="AB_hydrolase_fold"/>
</dbReference>
<feature type="domain" description="GPI inositol-deacylase winged helix" evidence="2">
    <location>
        <begin position="608"/>
        <end position="679"/>
    </location>
</feature>
<gene>
    <name evidence="4" type="ORF">FGG08_004760</name>
</gene>
<dbReference type="PANTHER" id="PTHR10039">
    <property type="entry name" value="AMELOGENIN"/>
    <property type="match status" value="1"/>
</dbReference>
<dbReference type="InterPro" id="IPR054471">
    <property type="entry name" value="GPIID_WHD"/>
</dbReference>
<evidence type="ECO:0000313" key="4">
    <source>
        <dbReference type="EMBL" id="KAH0538685.1"/>
    </source>
</evidence>
<dbReference type="Proteomes" id="UP000698800">
    <property type="component" value="Unassembled WGS sequence"/>
</dbReference>
<dbReference type="OrthoDB" id="194358at2759"/>
<dbReference type="Gene3D" id="3.40.50.300">
    <property type="entry name" value="P-loop containing nucleotide triphosphate hydrolases"/>
    <property type="match status" value="1"/>
</dbReference>
<dbReference type="InterPro" id="IPR056884">
    <property type="entry name" value="NPHP3-like_N"/>
</dbReference>
<reference evidence="4" key="1">
    <citation type="submission" date="2021-03" db="EMBL/GenBank/DDBJ databases">
        <title>Comparative genomics and phylogenomic investigation of the class Geoglossomycetes provide insights into ecological specialization and systematics.</title>
        <authorList>
            <person name="Melie T."/>
            <person name="Pirro S."/>
            <person name="Miller A.N."/>
            <person name="Quandt A."/>
        </authorList>
    </citation>
    <scope>NUCLEOTIDE SEQUENCE</scope>
    <source>
        <strain evidence="4">GBOQ0MN5Z8</strain>
    </source>
</reference>
<dbReference type="SUPFAM" id="SSF50998">
    <property type="entry name" value="Quinoprotein alcohol dehydrogenase-like"/>
    <property type="match status" value="1"/>
</dbReference>
<dbReference type="InterPro" id="IPR027417">
    <property type="entry name" value="P-loop_NTPase"/>
</dbReference>
<dbReference type="InterPro" id="IPR001680">
    <property type="entry name" value="WD40_rpt"/>
</dbReference>
<dbReference type="SMART" id="SM00320">
    <property type="entry name" value="WD40"/>
    <property type="match status" value="8"/>
</dbReference>
<organism evidence="4 5">
    <name type="scientific">Glutinoglossum americanum</name>
    <dbReference type="NCBI Taxonomy" id="1670608"/>
    <lineage>
        <taxon>Eukaryota</taxon>
        <taxon>Fungi</taxon>
        <taxon>Dikarya</taxon>
        <taxon>Ascomycota</taxon>
        <taxon>Pezizomycotina</taxon>
        <taxon>Geoglossomycetes</taxon>
        <taxon>Geoglossales</taxon>
        <taxon>Geoglossaceae</taxon>
        <taxon>Glutinoglossum</taxon>
    </lineage>
</organism>
<dbReference type="EMBL" id="JAGHQL010000100">
    <property type="protein sequence ID" value="KAH0538685.1"/>
    <property type="molecule type" value="Genomic_DNA"/>
</dbReference>
<sequence>MDLRSEALFANGVLQWGKLRGIKDRISNQPSDELLRPSSLAGQERGRRSDALGVLEGVLEPVTRRVSPHSRQPSRDRRTDPLGLTVLYAPEESPSVDIIFVHGLGGTSQQTWSKNRDPELFWPKNWLPLEPDICTARVLSFGYNAHYFSSGPNNILSISDFAKSLLFDMKLGKDELMEDLDIGDAYLQGLNNEDYKGIIAQIRAVLFLSTPHRGASLAETLNRILSVSVLGWSPKQYVAEINRNSHALEDINEDFRNLAPKLRIFSFYETLQTPIGPKNMILDFCSPADSRAFLGIQTYKAKSSADMREVERLLSISNAPDDDYVSLRDRWRTGTCEGVLSEPGFIDWTLSSSRSSILWVHARPGSGKSIQSSFLIDHLIKSDRHCHYFFFRYGDSTRRSPNALLRSLAFQVARDVPAFREALCCFADGGLRLEKADARTIWQKLFVSTLFKIQRLTPLYWVIDALDESESANTVIDILSNISSSSIPIRVLVMSRQTPAIANGFERCADITSVTTLCADNNIEDIRFYATAEMEYMHGSADFRQGIVNQIVERAEGNFLWVHLALKEIMQCHSLEDIKQALEEIPSGMESLYQRMEAAIARLARPSDKSLARVILTWAAYSRRPLDVAELLQALKSAFPAILDLKHTVNLVCGYFVVIDSNNRVALVHQTAREYLIKASHLPFSLAAQDAQEELFGISLSVYLDRQVRSNLSQGSLPPLYSYAATSWAYHLNYSSAASDSALSLLIKFFQGPCVLPWIQALAVLGQLKVLVFTSQSLTSFIRKRRRVDTTRMPLLHRLSDLELLELWAIDLLKLVGKFGGHLLQDPTAIYKYIPHLCPRNSVLYRQFGKASPLMFVTGLSNRDWDDCLARVSVGNEHQALIVTCSGRYLAVLTSIGTIILWDSITFEEHQTFSHDEHVFTICFSNSGNRLASYGFHTTRIWNISSGHQLGSVANPPDTRALSMTFAEDDRVLLMGSDLRGIGRLSVDDSTEGWHILDSSILQDKSLEGTFLNSPTALAFSSDATQIAVAYRGFPLTVWTLTNPRLINRCRRRLEHGGNPNSAWTGVNRVIWHPNNGEVLGIYTDGIVFKWDPLEGSHQELQADLNATPSEIQCSPDGIVFATSDVNGAVKLYNYQHFALIYQLSSEDIVTALCFSPDSRRFYDLRGSYCNIWEPNVLIRLSDIDERASEIDAEAGSTTASSYASEAWVETPVSITALSARPQGQLLCTGDDDGLVEVHDIDTEKKLKVGISATGMSIDQLIWSEDGKYFAYAELGGRITVNSIELLNGKGNFGWLHRSVMSAKLSPEIGGVRQLLLSPGSDFLLVASLNSAQLWSIRTRSVHATCTSVELGVLQKWATNPSNQEQLLAFTTTTIIAYGWGDLQELTRWHIKPLGKAIPDAVEEEMPGLARRTPVCNMTDPLGIGEVVDQVIVSQAREHILLLFSLQGPYRRRRSHLRIIDVASLTDASSGECRAVDSVHIPGDIATMIERPLDILGKDRLVFLDESFWVCTWRLTHSGGPNSLVRHFFLPRDWVNTESLDLCQVMADGTFLCPRKDEVAIIKSGLGSDW</sequence>
<name>A0A9P8I523_9PEZI</name>